<comment type="caution">
    <text evidence="7">The sequence shown here is derived from an EMBL/GenBank/DDBJ whole genome shotgun (WGS) entry which is preliminary data.</text>
</comment>
<keyword evidence="2 4" id="KW-0560">Oxidoreductase</keyword>
<dbReference type="Gene3D" id="3.40.50.720">
    <property type="entry name" value="NAD(P)-binding Rossmann-like Domain"/>
    <property type="match status" value="2"/>
</dbReference>
<dbReference type="GO" id="GO:0051287">
    <property type="term" value="F:NAD binding"/>
    <property type="evidence" value="ECO:0007669"/>
    <property type="project" value="InterPro"/>
</dbReference>
<dbReference type="Pfam" id="PF02826">
    <property type="entry name" value="2-Hacid_dh_C"/>
    <property type="match status" value="1"/>
</dbReference>
<dbReference type="CDD" id="cd12173">
    <property type="entry name" value="PGDH_4"/>
    <property type="match status" value="1"/>
</dbReference>
<dbReference type="SUPFAM" id="SSF52283">
    <property type="entry name" value="Formate/glycerate dehydrogenase catalytic domain-like"/>
    <property type="match status" value="1"/>
</dbReference>
<dbReference type="Pfam" id="PF00389">
    <property type="entry name" value="2-Hacid_dh"/>
    <property type="match status" value="1"/>
</dbReference>
<feature type="domain" description="D-isomer specific 2-hydroxyacid dehydrogenase catalytic" evidence="5">
    <location>
        <begin position="4"/>
        <end position="305"/>
    </location>
</feature>
<dbReference type="InterPro" id="IPR029752">
    <property type="entry name" value="D-isomer_DH_CS1"/>
</dbReference>
<accession>A0A967ARB4</accession>
<dbReference type="PANTHER" id="PTHR43761:SF1">
    <property type="entry name" value="D-ISOMER SPECIFIC 2-HYDROXYACID DEHYDROGENASE CATALYTIC DOMAIN-CONTAINING PROTEIN-RELATED"/>
    <property type="match status" value="1"/>
</dbReference>
<evidence type="ECO:0000259" key="6">
    <source>
        <dbReference type="Pfam" id="PF02826"/>
    </source>
</evidence>
<dbReference type="PANTHER" id="PTHR43761">
    <property type="entry name" value="D-ISOMER SPECIFIC 2-HYDROXYACID DEHYDROGENASE FAMILY PROTEIN (AFU_ORTHOLOGUE AFUA_1G13630)"/>
    <property type="match status" value="1"/>
</dbReference>
<dbReference type="InterPro" id="IPR050418">
    <property type="entry name" value="D-iso_2-hydroxyacid_DH_PdxB"/>
</dbReference>
<protein>
    <submittedName>
        <fullName evidence="7">Hydroxyacid dehydrogenase</fullName>
    </submittedName>
</protein>
<evidence type="ECO:0000256" key="2">
    <source>
        <dbReference type="ARBA" id="ARBA00023002"/>
    </source>
</evidence>
<dbReference type="PROSITE" id="PS00065">
    <property type="entry name" value="D_2_HYDROXYACID_DH_1"/>
    <property type="match status" value="1"/>
</dbReference>
<reference evidence="7" key="1">
    <citation type="submission" date="2019-07" db="EMBL/GenBank/DDBJ databases">
        <authorList>
            <person name="De-Chao Zhang Q."/>
        </authorList>
    </citation>
    <scope>NUCLEOTIDE SEQUENCE</scope>
    <source>
        <strain evidence="7">TP-CH-4</strain>
    </source>
</reference>
<dbReference type="InterPro" id="IPR036291">
    <property type="entry name" value="NAD(P)-bd_dom_sf"/>
</dbReference>
<reference evidence="7" key="2">
    <citation type="submission" date="2020-03" db="EMBL/GenBank/DDBJ databases">
        <title>Flavobacteriaceae bacterium strain TP-CH-4, a member of the family Flavobacteriaceae isolated from a deep-sea seamount.</title>
        <authorList>
            <person name="Zhang D.-C."/>
        </authorList>
    </citation>
    <scope>NUCLEOTIDE SEQUENCE</scope>
    <source>
        <strain evidence="7">TP-CH-4</strain>
    </source>
</reference>
<dbReference type="FunFam" id="3.40.50.720:FF:000203">
    <property type="entry name" value="D-3-phosphoglycerate dehydrogenase (SerA)"/>
    <property type="match status" value="1"/>
</dbReference>
<evidence type="ECO:0000256" key="1">
    <source>
        <dbReference type="ARBA" id="ARBA00005854"/>
    </source>
</evidence>
<keyword evidence="8" id="KW-1185">Reference proteome</keyword>
<evidence type="ECO:0000313" key="8">
    <source>
        <dbReference type="Proteomes" id="UP000707206"/>
    </source>
</evidence>
<evidence type="ECO:0000256" key="3">
    <source>
        <dbReference type="ARBA" id="ARBA00023027"/>
    </source>
</evidence>
<dbReference type="AlphaFoldDB" id="A0A967ARB4"/>
<dbReference type="RefSeq" id="WP_152573407.1">
    <property type="nucleotide sequence ID" value="NZ_VIKU02000001.1"/>
</dbReference>
<evidence type="ECO:0000313" key="7">
    <source>
        <dbReference type="EMBL" id="NHF58949.1"/>
    </source>
</evidence>
<dbReference type="InterPro" id="IPR006140">
    <property type="entry name" value="D-isomer_DH_NAD-bd"/>
</dbReference>
<name>A0A967ARB4_9FLAO</name>
<proteinExistence type="inferred from homology"/>
<organism evidence="7 8">
    <name type="scientific">Pelagihabitans pacificus</name>
    <dbReference type="NCBI Taxonomy" id="2696054"/>
    <lineage>
        <taxon>Bacteria</taxon>
        <taxon>Pseudomonadati</taxon>
        <taxon>Bacteroidota</taxon>
        <taxon>Flavobacteriia</taxon>
        <taxon>Flavobacteriales</taxon>
        <taxon>Flavobacteriaceae</taxon>
        <taxon>Pelagihabitans</taxon>
    </lineage>
</organism>
<dbReference type="GO" id="GO:0016616">
    <property type="term" value="F:oxidoreductase activity, acting on the CH-OH group of donors, NAD or NADP as acceptor"/>
    <property type="evidence" value="ECO:0007669"/>
    <property type="project" value="InterPro"/>
</dbReference>
<dbReference type="InterPro" id="IPR006139">
    <property type="entry name" value="D-isomer_2_OHA_DH_cat_dom"/>
</dbReference>
<feature type="domain" description="D-isomer specific 2-hydroxyacid dehydrogenase NAD-binding" evidence="6">
    <location>
        <begin position="107"/>
        <end position="278"/>
    </location>
</feature>
<evidence type="ECO:0000259" key="5">
    <source>
        <dbReference type="Pfam" id="PF00389"/>
    </source>
</evidence>
<gene>
    <name evidence="7" type="ORF">FK220_006335</name>
</gene>
<dbReference type="EMBL" id="VIKU02000001">
    <property type="protein sequence ID" value="NHF58949.1"/>
    <property type="molecule type" value="Genomic_DNA"/>
</dbReference>
<dbReference type="InterPro" id="IPR029753">
    <property type="entry name" value="D-isomer_DH_CS"/>
</dbReference>
<evidence type="ECO:0000256" key="4">
    <source>
        <dbReference type="RuleBase" id="RU003719"/>
    </source>
</evidence>
<dbReference type="Proteomes" id="UP000707206">
    <property type="component" value="Unassembled WGS sequence"/>
</dbReference>
<dbReference type="PROSITE" id="PS00671">
    <property type="entry name" value="D_2_HYDROXYACID_DH_3"/>
    <property type="match status" value="1"/>
</dbReference>
<keyword evidence="3" id="KW-0520">NAD</keyword>
<dbReference type="SUPFAM" id="SSF51735">
    <property type="entry name" value="NAD(P)-binding Rossmann-fold domains"/>
    <property type="match status" value="1"/>
</dbReference>
<sequence>MKNILLLETIHPSAMELLKEARDIRVFEAYSEKSVDEIFLEQTIDVIITRGKGQVTPEVLDACPSLQIIARCGVGLDNIAVEEASKRKIKVVNAPNSNAATIAEHTIALLLMLQRNLYHAISAVKNGDWGWRSVYAGDEINGKTLGILGLGNIGKKVANIAKALGMQVIYWSAHKENVPYDFLSFDEVLRQSDCITLHLPLTSETEHLINGTAFQKMKPNALLINTARGKIIDQAALLKALEEKQIAGFAADVLAMEPPEKNNPLVAHPNSLVTAHLGSLTSTTYRQMCVLTVNNVLGILRGTSYQENCVFNRGMLA</sequence>
<comment type="similarity">
    <text evidence="1 4">Belongs to the D-isomer specific 2-hydroxyacid dehydrogenase family.</text>
</comment>